<proteinExistence type="predicted"/>
<reference evidence="2 3" key="1">
    <citation type="journal article" date="2022" name="Res Sq">
        <title>Evolution of multicellular longitudinally dividing oral cavity symbionts (Neisseriaceae).</title>
        <authorList>
            <person name="Nyongesa S."/>
            <person name="Weber P."/>
            <person name="Bernet E."/>
            <person name="Pullido F."/>
            <person name="Nieckarz M."/>
            <person name="Delaby M."/>
            <person name="Nieves C."/>
            <person name="Viehboeck T."/>
            <person name="Krause N."/>
            <person name="Rivera-Millot A."/>
            <person name="Nakamura A."/>
            <person name="Vischer N."/>
            <person name="VanNieuwenhze M."/>
            <person name="Brun Y."/>
            <person name="Cava F."/>
            <person name="Bulgheresi S."/>
            <person name="Veyrier F."/>
        </authorList>
    </citation>
    <scope>NUCLEOTIDE SEQUENCE [LARGE SCALE GENOMIC DNA]</scope>
    <source>
        <strain evidence="2 3">SN4</strain>
    </source>
</reference>
<organism evidence="2 3">
    <name type="scientific">Vitreoscilla massiliensis</name>
    <dbReference type="NCBI Taxonomy" id="1689272"/>
    <lineage>
        <taxon>Bacteria</taxon>
        <taxon>Pseudomonadati</taxon>
        <taxon>Pseudomonadota</taxon>
        <taxon>Betaproteobacteria</taxon>
        <taxon>Neisseriales</taxon>
        <taxon>Neisseriaceae</taxon>
        <taxon>Vitreoscilla</taxon>
    </lineage>
</organism>
<dbReference type="CDD" id="cd00761">
    <property type="entry name" value="Glyco_tranf_GTA_type"/>
    <property type="match status" value="1"/>
</dbReference>
<dbReference type="PANTHER" id="PTHR43685:SF2">
    <property type="entry name" value="GLYCOSYLTRANSFERASE 2-LIKE DOMAIN-CONTAINING PROTEIN"/>
    <property type="match status" value="1"/>
</dbReference>
<dbReference type="EMBL" id="CP091511">
    <property type="protein sequence ID" value="UOO91161.1"/>
    <property type="molecule type" value="Genomic_DNA"/>
</dbReference>
<dbReference type="SUPFAM" id="SSF53448">
    <property type="entry name" value="Nucleotide-diphospho-sugar transferases"/>
    <property type="match status" value="1"/>
</dbReference>
<keyword evidence="3" id="KW-1185">Reference proteome</keyword>
<gene>
    <name evidence="2" type="ORF">LVJ82_09445</name>
</gene>
<accession>A0ABY4E753</accession>
<dbReference type="InterPro" id="IPR001173">
    <property type="entry name" value="Glyco_trans_2-like"/>
</dbReference>
<protein>
    <submittedName>
        <fullName evidence="2">Glycosyltransferase family 2 protein</fullName>
    </submittedName>
</protein>
<dbReference type="Gene3D" id="3.90.550.10">
    <property type="entry name" value="Spore Coat Polysaccharide Biosynthesis Protein SpsA, Chain A"/>
    <property type="match status" value="1"/>
</dbReference>
<dbReference type="PANTHER" id="PTHR43685">
    <property type="entry name" value="GLYCOSYLTRANSFERASE"/>
    <property type="match status" value="1"/>
</dbReference>
<dbReference type="Proteomes" id="UP000832011">
    <property type="component" value="Chromosome"/>
</dbReference>
<dbReference type="InterPro" id="IPR029044">
    <property type="entry name" value="Nucleotide-diphossugar_trans"/>
</dbReference>
<feature type="domain" description="Glycosyltransferase 2-like" evidence="1">
    <location>
        <begin position="9"/>
        <end position="103"/>
    </location>
</feature>
<evidence type="ECO:0000259" key="1">
    <source>
        <dbReference type="Pfam" id="PF00535"/>
    </source>
</evidence>
<sequence length="275" mass="30442">MPQTSKIDVIIPCYNAALTLERAVASVLPQQQLQHIIIVDDGSSDDSIAVAQRLQAAYPLHIRLECLPHNGGVARARNWGMLCSDADIVAFLDADDAYEAQVLAFASAVMQFRPDLPALRLALKPVDLDARYAEQPQFAYAWRHVEMTVGGNMVFRRAFLLACGGFPQDDLFRRLGGEDVALSLAVLASSKMGTAFDQVGLDEIAVLHHCRPNMYAYKLLDGVLFGLSRHDITASDQQQAQAVTDDIVLRLQQLQQWLHTEHKGKVPLQVELARK</sequence>
<evidence type="ECO:0000313" key="2">
    <source>
        <dbReference type="EMBL" id="UOO91161.1"/>
    </source>
</evidence>
<evidence type="ECO:0000313" key="3">
    <source>
        <dbReference type="Proteomes" id="UP000832011"/>
    </source>
</evidence>
<dbReference type="Pfam" id="PF00535">
    <property type="entry name" value="Glycos_transf_2"/>
    <property type="match status" value="1"/>
</dbReference>
<dbReference type="InterPro" id="IPR050834">
    <property type="entry name" value="Glycosyltransf_2"/>
</dbReference>
<name>A0ABY4E753_9NEIS</name>
<dbReference type="RefSeq" id="WP_058304736.1">
    <property type="nucleotide sequence ID" value="NZ_CABKVG010000004.1"/>
</dbReference>